<sequence>MAQAAAPYVRPELFDEAVDRKHRSYLSAVLGESLGTIRARTSRQLMLIHELWIPKLHAAGLLPLARLVEGDKMRAEVRQADRMTRFQYDFPLICALVDQWRPKTHTFHFPVGEMTVTFEDVAMLLGLPPDDGGYGHRRHVFLARFANVPRNDRAPTTYQPFDSSHGPTLTWLQQFSADYMTDDAQPETVNRFLEATLLWLFGYVMFWRRGIKVIDPYARMIADAPLEAVPQINWGSAILPATYRGLCTAVSKGAAKQGILLGRPLLLQL</sequence>
<gene>
    <name evidence="2" type="ORF">U9M48_026054</name>
</gene>
<evidence type="ECO:0000259" key="1">
    <source>
        <dbReference type="Pfam" id="PF10536"/>
    </source>
</evidence>
<reference evidence="2 3" key="1">
    <citation type="submission" date="2024-02" db="EMBL/GenBank/DDBJ databases">
        <title>High-quality chromosome-scale genome assembly of Pensacola bahiagrass (Paspalum notatum Flugge var. saurae).</title>
        <authorList>
            <person name="Vega J.M."/>
            <person name="Podio M."/>
            <person name="Orjuela J."/>
            <person name="Siena L.A."/>
            <person name="Pessino S.C."/>
            <person name="Combes M.C."/>
            <person name="Mariac C."/>
            <person name="Albertini E."/>
            <person name="Pupilli F."/>
            <person name="Ortiz J.P.A."/>
            <person name="Leblanc O."/>
        </authorList>
    </citation>
    <scope>NUCLEOTIDE SEQUENCE [LARGE SCALE GENOMIC DNA]</scope>
    <source>
        <strain evidence="2">R1</strain>
        <tissue evidence="2">Leaf</tissue>
    </source>
</reference>
<dbReference type="InterPro" id="IPR019557">
    <property type="entry name" value="AminoTfrase-like_pln_mobile"/>
</dbReference>
<dbReference type="PANTHER" id="PTHR46033:SF78">
    <property type="entry name" value="OS06G0232700 PROTEIN"/>
    <property type="match status" value="1"/>
</dbReference>
<keyword evidence="3" id="KW-1185">Reference proteome</keyword>
<evidence type="ECO:0000313" key="3">
    <source>
        <dbReference type="Proteomes" id="UP001341281"/>
    </source>
</evidence>
<dbReference type="EMBL" id="CP144749">
    <property type="protein sequence ID" value="WVZ78318.1"/>
    <property type="molecule type" value="Genomic_DNA"/>
</dbReference>
<proteinExistence type="predicted"/>
<dbReference type="Pfam" id="PF10536">
    <property type="entry name" value="PMD"/>
    <property type="match status" value="1"/>
</dbReference>
<dbReference type="AlphaFoldDB" id="A0AAQ3TRU0"/>
<accession>A0AAQ3TRU0</accession>
<organism evidence="2 3">
    <name type="scientific">Paspalum notatum var. saurae</name>
    <dbReference type="NCBI Taxonomy" id="547442"/>
    <lineage>
        <taxon>Eukaryota</taxon>
        <taxon>Viridiplantae</taxon>
        <taxon>Streptophyta</taxon>
        <taxon>Embryophyta</taxon>
        <taxon>Tracheophyta</taxon>
        <taxon>Spermatophyta</taxon>
        <taxon>Magnoliopsida</taxon>
        <taxon>Liliopsida</taxon>
        <taxon>Poales</taxon>
        <taxon>Poaceae</taxon>
        <taxon>PACMAD clade</taxon>
        <taxon>Panicoideae</taxon>
        <taxon>Andropogonodae</taxon>
        <taxon>Paspaleae</taxon>
        <taxon>Paspalinae</taxon>
        <taxon>Paspalum</taxon>
    </lineage>
</organism>
<dbReference type="Proteomes" id="UP001341281">
    <property type="component" value="Chromosome 05"/>
</dbReference>
<name>A0AAQ3TRU0_PASNO</name>
<protein>
    <recommendedName>
        <fullName evidence="1">Aminotransferase-like plant mobile domain-containing protein</fullName>
    </recommendedName>
</protein>
<evidence type="ECO:0000313" key="2">
    <source>
        <dbReference type="EMBL" id="WVZ78318.1"/>
    </source>
</evidence>
<dbReference type="InterPro" id="IPR044824">
    <property type="entry name" value="MAIN-like"/>
</dbReference>
<feature type="domain" description="Aminotransferase-like plant mobile" evidence="1">
    <location>
        <begin position="80"/>
        <end position="253"/>
    </location>
</feature>
<dbReference type="GO" id="GO:0010073">
    <property type="term" value="P:meristem maintenance"/>
    <property type="evidence" value="ECO:0007669"/>
    <property type="project" value="InterPro"/>
</dbReference>
<dbReference type="PANTHER" id="PTHR46033">
    <property type="entry name" value="PROTEIN MAIN-LIKE 2"/>
    <property type="match status" value="1"/>
</dbReference>